<accession>A0A4P8IF01</accession>
<name>A0A4P8IF01_9FIRM</name>
<dbReference type="GO" id="GO:0022872">
    <property type="term" value="F:protein-N(PI)-phosphohistidine-mannitol phosphotransferase system transmembrane transporter activity"/>
    <property type="evidence" value="ECO:0007669"/>
    <property type="project" value="InterPro"/>
</dbReference>
<dbReference type="InterPro" id="IPR003352">
    <property type="entry name" value="PTS_EIIC"/>
</dbReference>
<comment type="function">
    <text evidence="2">The phosphoenolpyruvate-dependent sugar phosphotransferase system (sugar PTS), a major carbohydrate active transport system, catalyzes the phosphorylation of incoming sugar substrates concomitantly with their translocation across the cell membrane. The enzyme II CmtAB PTS system is involved in D-mannitol transport.</text>
</comment>
<dbReference type="EC" id="2.7.1.197" evidence="4"/>
<feature type="transmembrane region" description="Helical" evidence="16">
    <location>
        <begin position="265"/>
        <end position="291"/>
    </location>
</feature>
<dbReference type="InterPro" id="IPR003501">
    <property type="entry name" value="PTS_EIIB_2/3"/>
</dbReference>
<evidence type="ECO:0000256" key="2">
    <source>
        <dbReference type="ARBA" id="ARBA00002434"/>
    </source>
</evidence>
<evidence type="ECO:0000256" key="9">
    <source>
        <dbReference type="ARBA" id="ARBA00022597"/>
    </source>
</evidence>
<feature type="transmembrane region" description="Helical" evidence="16">
    <location>
        <begin position="12"/>
        <end position="38"/>
    </location>
</feature>
<evidence type="ECO:0000256" key="16">
    <source>
        <dbReference type="SAM" id="Phobius"/>
    </source>
</evidence>
<evidence type="ECO:0000256" key="12">
    <source>
        <dbReference type="ARBA" id="ARBA00022692"/>
    </source>
</evidence>
<keyword evidence="20" id="KW-1185">Reference proteome</keyword>
<feature type="transmembrane region" description="Helical" evidence="16">
    <location>
        <begin position="311"/>
        <end position="330"/>
    </location>
</feature>
<keyword evidence="13 16" id="KW-1133">Transmembrane helix</keyword>
<protein>
    <recommendedName>
        <fullName evidence="5">PTS system mannitol-specific EIICB component</fullName>
        <ecNumber evidence="4">2.7.1.197</ecNumber>
    </recommendedName>
    <alternativeName>
        <fullName evidence="15">EIICB-Mtl</fullName>
    </alternativeName>
</protein>
<keyword evidence="12 16" id="KW-0812">Transmembrane</keyword>
<keyword evidence="8" id="KW-0597">Phosphoprotein</keyword>
<keyword evidence="11" id="KW-0598">Phosphotransferase system</keyword>
<evidence type="ECO:0000256" key="5">
    <source>
        <dbReference type="ARBA" id="ARBA00021825"/>
    </source>
</evidence>
<dbReference type="PANTHER" id="PTHR30181">
    <property type="entry name" value="MANNITOL PERMEASE IIC COMPONENT"/>
    <property type="match status" value="1"/>
</dbReference>
<dbReference type="GO" id="GO:0090563">
    <property type="term" value="F:protein-phosphocysteine-sugar phosphotransferase activity"/>
    <property type="evidence" value="ECO:0007669"/>
    <property type="project" value="TreeGrafter"/>
</dbReference>
<evidence type="ECO:0000256" key="1">
    <source>
        <dbReference type="ARBA" id="ARBA00001655"/>
    </source>
</evidence>
<evidence type="ECO:0000256" key="3">
    <source>
        <dbReference type="ARBA" id="ARBA00004651"/>
    </source>
</evidence>
<evidence type="ECO:0000256" key="6">
    <source>
        <dbReference type="ARBA" id="ARBA00022448"/>
    </source>
</evidence>
<organism evidence="19 20">
    <name type="scientific">Anaerostipes rhamnosivorans</name>
    <dbReference type="NCBI Taxonomy" id="1229621"/>
    <lineage>
        <taxon>Bacteria</taxon>
        <taxon>Bacillati</taxon>
        <taxon>Bacillota</taxon>
        <taxon>Clostridia</taxon>
        <taxon>Lachnospirales</taxon>
        <taxon>Lachnospiraceae</taxon>
        <taxon>Anaerostipes</taxon>
    </lineage>
</organism>
<dbReference type="Pfam" id="PF02378">
    <property type="entry name" value="PTS_EIIC"/>
    <property type="match status" value="1"/>
</dbReference>
<evidence type="ECO:0000256" key="10">
    <source>
        <dbReference type="ARBA" id="ARBA00022679"/>
    </source>
</evidence>
<evidence type="ECO:0000256" key="11">
    <source>
        <dbReference type="ARBA" id="ARBA00022683"/>
    </source>
</evidence>
<comment type="subcellular location">
    <subcellularLocation>
        <location evidence="3">Cell membrane</location>
        <topology evidence="3">Multi-pass membrane protein</topology>
    </subcellularLocation>
</comment>
<feature type="transmembrane region" description="Helical" evidence="16">
    <location>
        <begin position="237"/>
        <end position="258"/>
    </location>
</feature>
<evidence type="ECO:0000256" key="15">
    <source>
        <dbReference type="ARBA" id="ARBA00033349"/>
    </source>
</evidence>
<comment type="catalytic activity">
    <reaction evidence="1">
        <text>D-mannitol(out) + N(pros)-phospho-L-histidyl-[protein] = D-mannitol 1-phosphate(in) + L-histidyl-[protein]</text>
        <dbReference type="Rhea" id="RHEA:33363"/>
        <dbReference type="Rhea" id="RHEA-COMP:9745"/>
        <dbReference type="Rhea" id="RHEA-COMP:9746"/>
        <dbReference type="ChEBI" id="CHEBI:16899"/>
        <dbReference type="ChEBI" id="CHEBI:29979"/>
        <dbReference type="ChEBI" id="CHEBI:61381"/>
        <dbReference type="ChEBI" id="CHEBI:64837"/>
        <dbReference type="EC" id="2.7.1.197"/>
    </reaction>
</comment>
<dbReference type="Gene3D" id="3.40.50.2300">
    <property type="match status" value="1"/>
</dbReference>
<evidence type="ECO:0000259" key="18">
    <source>
        <dbReference type="PROSITE" id="PS51104"/>
    </source>
</evidence>
<dbReference type="PROSITE" id="PS51104">
    <property type="entry name" value="PTS_EIIC_TYPE_2"/>
    <property type="match status" value="1"/>
</dbReference>
<dbReference type="GO" id="GO:0005886">
    <property type="term" value="C:plasma membrane"/>
    <property type="evidence" value="ECO:0007669"/>
    <property type="project" value="UniProtKB-SubCell"/>
</dbReference>
<dbReference type="SUPFAM" id="SSF52794">
    <property type="entry name" value="PTS system IIB component-like"/>
    <property type="match status" value="1"/>
</dbReference>
<sequence length="447" mass="46818">MKQQVQKFGRFLSGMVLPNISALIAWGFFTAIFLQGGWFPNEKMATVISPMLNYLIPVLMGYTGGKMVYGTRGAVVGAVATFGIIIGGSIPMFLGAMIAGPLGGWLVKKLDGLLKDKIPTGFEMLYDNFSAGILGMLLVMLCFWIMGPLVEGASNALGNGVKAIVNAGMLPLASIIIEPAKILFLNNAIQYGVLTPLGLADAATAGKSIYFLLEGNLGPGLGVLLACWFFGKGEAKSSAPGAIIIQFFGGIHELYFPYVLMKPALILAVILGGSAGILTNSLLGSGLVAAATPGSIFAYMAMAPKGGALPVLAGIAAATAVSFIVASIIYKRSKDDEDEGSFQSFDPLNLSLDGGVKKIVFACDAGMGSSAMAAATLTNKLNKAGINIKVAHTSVDEIPEDAEIILTHTSLAERAKSYNSTARIIAVSNFVEAPEYDQLVEELKKQQ</sequence>
<keyword evidence="9" id="KW-0762">Sugar transport</keyword>
<evidence type="ECO:0000313" key="20">
    <source>
        <dbReference type="Proteomes" id="UP000298653"/>
    </source>
</evidence>
<dbReference type="Proteomes" id="UP000298653">
    <property type="component" value="Chromosome"/>
</dbReference>
<gene>
    <name evidence="19" type="ORF">AR1Y2_0959</name>
</gene>
<dbReference type="CDD" id="cd05567">
    <property type="entry name" value="PTS_IIB_mannitol"/>
    <property type="match status" value="1"/>
</dbReference>
<dbReference type="PROSITE" id="PS51099">
    <property type="entry name" value="PTS_EIIB_TYPE_2"/>
    <property type="match status" value="1"/>
</dbReference>
<feature type="domain" description="PTS EIIC type-2" evidence="18">
    <location>
        <begin position="8"/>
        <end position="328"/>
    </location>
</feature>
<dbReference type="GO" id="GO:0009401">
    <property type="term" value="P:phosphoenolpyruvate-dependent sugar phosphotransferase system"/>
    <property type="evidence" value="ECO:0007669"/>
    <property type="project" value="UniProtKB-KW"/>
</dbReference>
<dbReference type="NCBIfam" id="TIGR00851">
    <property type="entry name" value="mtlA"/>
    <property type="match status" value="1"/>
</dbReference>
<dbReference type="InterPro" id="IPR013014">
    <property type="entry name" value="PTS_EIIC_2"/>
</dbReference>
<dbReference type="OrthoDB" id="9814222at2"/>
<dbReference type="InterPro" id="IPR004718">
    <property type="entry name" value="PTS_IIC_mtl"/>
</dbReference>
<evidence type="ECO:0000256" key="8">
    <source>
        <dbReference type="ARBA" id="ARBA00022553"/>
    </source>
</evidence>
<evidence type="ECO:0000256" key="13">
    <source>
        <dbReference type="ARBA" id="ARBA00022989"/>
    </source>
</evidence>
<feature type="transmembrane region" description="Helical" evidence="16">
    <location>
        <begin position="129"/>
        <end position="150"/>
    </location>
</feature>
<dbReference type="InterPro" id="IPR013011">
    <property type="entry name" value="PTS_EIIB_2"/>
</dbReference>
<dbReference type="KEGG" id="arf:AR1Y2_0959"/>
<evidence type="ECO:0000259" key="17">
    <source>
        <dbReference type="PROSITE" id="PS51099"/>
    </source>
</evidence>
<evidence type="ECO:0000256" key="4">
    <source>
        <dbReference type="ARBA" id="ARBA00011909"/>
    </source>
</evidence>
<dbReference type="Pfam" id="PF02302">
    <property type="entry name" value="PTS_IIB"/>
    <property type="match status" value="1"/>
</dbReference>
<dbReference type="InterPro" id="IPR036095">
    <property type="entry name" value="PTS_EIIB-like_sf"/>
</dbReference>
<dbReference type="InterPro" id="IPR029503">
    <property type="entry name" value="PTS_EIIB_mannitol"/>
</dbReference>
<dbReference type="EMBL" id="CP040058">
    <property type="protein sequence ID" value="QCP34413.1"/>
    <property type="molecule type" value="Genomic_DNA"/>
</dbReference>
<keyword evidence="6" id="KW-0813">Transport</keyword>
<feature type="transmembrane region" description="Helical" evidence="16">
    <location>
        <begin position="209"/>
        <end position="231"/>
    </location>
</feature>
<feature type="transmembrane region" description="Helical" evidence="16">
    <location>
        <begin position="74"/>
        <end position="99"/>
    </location>
</feature>
<reference evidence="19 20" key="1">
    <citation type="submission" date="2019-05" db="EMBL/GenBank/DDBJ databases">
        <title>Complete genome sequencing of Anaerostipes rhamnosivorans.</title>
        <authorList>
            <person name="Bui T.P.N."/>
            <person name="de Vos W.M."/>
        </authorList>
    </citation>
    <scope>NUCLEOTIDE SEQUENCE [LARGE SCALE GENOMIC DNA]</scope>
    <source>
        <strain evidence="19 20">1y2</strain>
    </source>
</reference>
<dbReference type="AlphaFoldDB" id="A0A4P8IF01"/>
<dbReference type="PANTHER" id="PTHR30181:SF2">
    <property type="entry name" value="PTS SYSTEM MANNITOL-SPECIFIC EIICBA COMPONENT"/>
    <property type="match status" value="1"/>
</dbReference>
<dbReference type="InterPro" id="IPR050893">
    <property type="entry name" value="Sugar_PTS"/>
</dbReference>
<evidence type="ECO:0000256" key="7">
    <source>
        <dbReference type="ARBA" id="ARBA00022475"/>
    </source>
</evidence>
<evidence type="ECO:0000313" key="19">
    <source>
        <dbReference type="EMBL" id="QCP34413.1"/>
    </source>
</evidence>
<feature type="transmembrane region" description="Helical" evidence="16">
    <location>
        <begin position="44"/>
        <end position="62"/>
    </location>
</feature>
<proteinExistence type="predicted"/>
<feature type="domain" description="PTS EIIB type-2" evidence="17">
    <location>
        <begin position="357"/>
        <end position="447"/>
    </location>
</feature>
<evidence type="ECO:0000256" key="14">
    <source>
        <dbReference type="ARBA" id="ARBA00023136"/>
    </source>
</evidence>
<keyword evidence="14 16" id="KW-0472">Membrane</keyword>
<dbReference type="RefSeq" id="WP_137327951.1">
    <property type="nucleotide sequence ID" value="NZ_CP040058.1"/>
</dbReference>
<keyword evidence="7" id="KW-1003">Cell membrane</keyword>
<keyword evidence="10" id="KW-0808">Transferase</keyword>